<feature type="compositionally biased region" description="Low complexity" evidence="1">
    <location>
        <begin position="205"/>
        <end position="227"/>
    </location>
</feature>
<feature type="compositionally biased region" description="Low complexity" evidence="1">
    <location>
        <begin position="144"/>
        <end position="160"/>
    </location>
</feature>
<accession>A0A167XLW3</accession>
<sequence length="356" mass="39748">MRVKMYIMACIHRPSCAQDQLYHFIMTSRTTRRKVTDAQRPVWKEQWCPRKDAVESSGGREDQFWASGESGTLTAIVPVNHVPSYPEQSSLSLTNPYPSSSNGTQYRSGMEHEAYGPPPSSAGRRVVAQKTHSRESSNHRVSASQTTQSSREISRSSRTTPYAQSSPSTELRRQRKDDTSAYLGEFAQFRSHPESSSLRNHGMQSLSVSPANSHHSSPPSSYHNPTSLLHPNPTAASPLNNTTPPSVYHNGRSTGSWYDYDTSGYQNSVAPHDMGQYSQQDPSTMFQTQFGSTPLSAHTHNMIYDNHQQTYIAQNPSHSYRVGSEAPTMYNTNPHYPHNSHSSTHGHSSSNSFHPY</sequence>
<dbReference type="Proteomes" id="UP000076532">
    <property type="component" value="Unassembled WGS sequence"/>
</dbReference>
<dbReference type="EMBL" id="KV417754">
    <property type="protein sequence ID" value="KZP07354.1"/>
    <property type="molecule type" value="Genomic_DNA"/>
</dbReference>
<feature type="region of interest" description="Disordered" evidence="1">
    <location>
        <begin position="189"/>
        <end position="250"/>
    </location>
</feature>
<proteinExistence type="predicted"/>
<feature type="compositionally biased region" description="Polar residues" evidence="1">
    <location>
        <begin position="234"/>
        <end position="250"/>
    </location>
</feature>
<feature type="region of interest" description="Disordered" evidence="1">
    <location>
        <begin position="86"/>
        <end position="176"/>
    </location>
</feature>
<protein>
    <submittedName>
        <fullName evidence="2">Uncharacterized protein</fullName>
    </submittedName>
</protein>
<evidence type="ECO:0000313" key="2">
    <source>
        <dbReference type="EMBL" id="KZP07354.1"/>
    </source>
</evidence>
<feature type="compositionally biased region" description="Low complexity" evidence="1">
    <location>
        <begin position="339"/>
        <end position="356"/>
    </location>
</feature>
<reference evidence="2 3" key="1">
    <citation type="journal article" date="2016" name="Mol. Biol. Evol.">
        <title>Comparative Genomics of Early-Diverging Mushroom-Forming Fungi Provides Insights into the Origins of Lignocellulose Decay Capabilities.</title>
        <authorList>
            <person name="Nagy L.G."/>
            <person name="Riley R."/>
            <person name="Tritt A."/>
            <person name="Adam C."/>
            <person name="Daum C."/>
            <person name="Floudas D."/>
            <person name="Sun H."/>
            <person name="Yadav J.S."/>
            <person name="Pangilinan J."/>
            <person name="Larsson K.H."/>
            <person name="Matsuura K."/>
            <person name="Barry K."/>
            <person name="Labutti K."/>
            <person name="Kuo R."/>
            <person name="Ohm R.A."/>
            <person name="Bhattacharya S.S."/>
            <person name="Shirouzu T."/>
            <person name="Yoshinaga Y."/>
            <person name="Martin F.M."/>
            <person name="Grigoriev I.V."/>
            <person name="Hibbett D.S."/>
        </authorList>
    </citation>
    <scope>NUCLEOTIDE SEQUENCE [LARGE SCALE GENOMIC DNA]</scope>
    <source>
        <strain evidence="2 3">CBS 109695</strain>
    </source>
</reference>
<gene>
    <name evidence="2" type="ORF">FIBSPDRAFT_939564</name>
</gene>
<organism evidence="2 3">
    <name type="scientific">Athelia psychrophila</name>
    <dbReference type="NCBI Taxonomy" id="1759441"/>
    <lineage>
        <taxon>Eukaryota</taxon>
        <taxon>Fungi</taxon>
        <taxon>Dikarya</taxon>
        <taxon>Basidiomycota</taxon>
        <taxon>Agaricomycotina</taxon>
        <taxon>Agaricomycetes</taxon>
        <taxon>Agaricomycetidae</taxon>
        <taxon>Atheliales</taxon>
        <taxon>Atheliaceae</taxon>
        <taxon>Athelia</taxon>
    </lineage>
</organism>
<evidence type="ECO:0000313" key="3">
    <source>
        <dbReference type="Proteomes" id="UP000076532"/>
    </source>
</evidence>
<name>A0A167XLW3_9AGAM</name>
<dbReference type="AlphaFoldDB" id="A0A167XLW3"/>
<evidence type="ECO:0000256" key="1">
    <source>
        <dbReference type="SAM" id="MobiDB-lite"/>
    </source>
</evidence>
<dbReference type="OrthoDB" id="3304772at2759"/>
<feature type="compositionally biased region" description="Polar residues" evidence="1">
    <location>
        <begin position="194"/>
        <end position="204"/>
    </location>
</feature>
<feature type="region of interest" description="Disordered" evidence="1">
    <location>
        <begin position="329"/>
        <end position="356"/>
    </location>
</feature>
<keyword evidence="3" id="KW-1185">Reference proteome</keyword>
<feature type="compositionally biased region" description="Polar residues" evidence="1">
    <location>
        <begin position="86"/>
        <end position="107"/>
    </location>
</feature>